<organism evidence="2 3">
    <name type="scientific">Punica granatum</name>
    <name type="common">Pomegranate</name>
    <dbReference type="NCBI Taxonomy" id="22663"/>
    <lineage>
        <taxon>Eukaryota</taxon>
        <taxon>Viridiplantae</taxon>
        <taxon>Streptophyta</taxon>
        <taxon>Embryophyta</taxon>
        <taxon>Tracheophyta</taxon>
        <taxon>Spermatophyta</taxon>
        <taxon>Magnoliopsida</taxon>
        <taxon>eudicotyledons</taxon>
        <taxon>Gunneridae</taxon>
        <taxon>Pentapetalae</taxon>
        <taxon>rosids</taxon>
        <taxon>malvids</taxon>
        <taxon>Myrtales</taxon>
        <taxon>Lythraceae</taxon>
        <taxon>Punica</taxon>
    </lineage>
</organism>
<dbReference type="AlphaFoldDB" id="A0A2I0IVK6"/>
<gene>
    <name evidence="2" type="ORF">CRG98_032177</name>
</gene>
<protein>
    <submittedName>
        <fullName evidence="2">Uncharacterized protein</fullName>
    </submittedName>
</protein>
<sequence length="84" mass="9114">MRPNAPTHAECGDLSAVWGLASSHRFDPSSIQTEDDLSRDARNGVRQSPKSSIGPAAILRNIQSSWDLFVWSDSTLGSHEPASH</sequence>
<accession>A0A2I0IVK6</accession>
<reference evidence="2 3" key="1">
    <citation type="submission" date="2017-11" db="EMBL/GenBank/DDBJ databases">
        <title>De-novo sequencing of pomegranate (Punica granatum L.) genome.</title>
        <authorList>
            <person name="Akparov Z."/>
            <person name="Amiraslanov A."/>
            <person name="Hajiyeva S."/>
            <person name="Abbasov M."/>
            <person name="Kaur K."/>
            <person name="Hamwieh A."/>
            <person name="Solovyev V."/>
            <person name="Salamov A."/>
            <person name="Braich B."/>
            <person name="Kosarev P."/>
            <person name="Mahmoud A."/>
            <person name="Hajiyev E."/>
            <person name="Babayeva S."/>
            <person name="Izzatullayeva V."/>
            <person name="Mammadov A."/>
            <person name="Mammadov A."/>
            <person name="Sharifova S."/>
            <person name="Ojaghi J."/>
            <person name="Eynullazada K."/>
            <person name="Bayramov B."/>
            <person name="Abdulazimova A."/>
            <person name="Shahmuradov I."/>
        </authorList>
    </citation>
    <scope>NUCLEOTIDE SEQUENCE [LARGE SCALE GENOMIC DNA]</scope>
    <source>
        <strain evidence="3">cv. AG2017</strain>
        <tissue evidence="2">Leaf</tissue>
    </source>
</reference>
<proteinExistence type="predicted"/>
<name>A0A2I0IVK6_PUNGR</name>
<comment type="caution">
    <text evidence="2">The sequence shown here is derived from an EMBL/GenBank/DDBJ whole genome shotgun (WGS) entry which is preliminary data.</text>
</comment>
<evidence type="ECO:0000313" key="3">
    <source>
        <dbReference type="Proteomes" id="UP000233551"/>
    </source>
</evidence>
<evidence type="ECO:0000313" key="2">
    <source>
        <dbReference type="EMBL" id="PKI47436.1"/>
    </source>
</evidence>
<evidence type="ECO:0000256" key="1">
    <source>
        <dbReference type="SAM" id="MobiDB-lite"/>
    </source>
</evidence>
<dbReference type="EMBL" id="PGOL01002501">
    <property type="protein sequence ID" value="PKI47436.1"/>
    <property type="molecule type" value="Genomic_DNA"/>
</dbReference>
<feature type="region of interest" description="Disordered" evidence="1">
    <location>
        <begin position="26"/>
        <end position="52"/>
    </location>
</feature>
<keyword evidence="3" id="KW-1185">Reference proteome</keyword>
<dbReference type="Proteomes" id="UP000233551">
    <property type="component" value="Unassembled WGS sequence"/>
</dbReference>